<keyword evidence="3" id="KW-1185">Reference proteome</keyword>
<organism evidence="2 3">
    <name type="scientific">Paramaledivibacter caminithermalis (strain DSM 15212 / CIP 107654 / DViRD3)</name>
    <name type="common">Clostridium caminithermale</name>
    <dbReference type="NCBI Taxonomy" id="1121301"/>
    <lineage>
        <taxon>Bacteria</taxon>
        <taxon>Bacillati</taxon>
        <taxon>Bacillota</taxon>
        <taxon>Clostridia</taxon>
        <taxon>Peptostreptococcales</taxon>
        <taxon>Caminicellaceae</taxon>
        <taxon>Paramaledivibacter</taxon>
    </lineage>
</organism>
<evidence type="ECO:0000256" key="1">
    <source>
        <dbReference type="SAM" id="Coils"/>
    </source>
</evidence>
<reference evidence="2 3" key="1">
    <citation type="submission" date="2016-11" db="EMBL/GenBank/DDBJ databases">
        <authorList>
            <person name="Jaros S."/>
            <person name="Januszkiewicz K."/>
            <person name="Wedrychowicz H."/>
        </authorList>
    </citation>
    <scope>NUCLEOTIDE SEQUENCE [LARGE SCALE GENOMIC DNA]</scope>
    <source>
        <strain evidence="2 3">DSM 15212</strain>
    </source>
</reference>
<dbReference type="Proteomes" id="UP000184465">
    <property type="component" value="Unassembled WGS sequence"/>
</dbReference>
<evidence type="ECO:0000313" key="2">
    <source>
        <dbReference type="EMBL" id="SHJ57480.1"/>
    </source>
</evidence>
<dbReference type="EMBL" id="FRAG01000003">
    <property type="protein sequence ID" value="SHJ57480.1"/>
    <property type="molecule type" value="Genomic_DNA"/>
</dbReference>
<feature type="coiled-coil region" evidence="1">
    <location>
        <begin position="3"/>
        <end position="37"/>
    </location>
</feature>
<accession>A0A1M6KF01</accession>
<protein>
    <submittedName>
        <fullName evidence="2">Uncharacterized protein</fullName>
    </submittedName>
</protein>
<gene>
    <name evidence="2" type="ORF">SAMN02745912_00364</name>
</gene>
<evidence type="ECO:0000313" key="3">
    <source>
        <dbReference type="Proteomes" id="UP000184465"/>
    </source>
</evidence>
<dbReference type="RefSeq" id="WP_073146679.1">
    <property type="nucleotide sequence ID" value="NZ_FRAG01000003.1"/>
</dbReference>
<dbReference type="STRING" id="1121301.SAMN02745912_00364"/>
<keyword evidence="1" id="KW-0175">Coiled coil</keyword>
<sequence>MKHEKLLELILDKLDNIEKQQQEMKTEQQTMKKELCKRLDSIEKSQKGIQQYVIYADDTFKKFEEDHKFIERLKKAIGE</sequence>
<proteinExistence type="predicted"/>
<name>A0A1M6KF01_PARC5</name>
<dbReference type="OrthoDB" id="2088077at2"/>
<dbReference type="AlphaFoldDB" id="A0A1M6KF01"/>